<dbReference type="AlphaFoldDB" id="A0A0R3X2G6"/>
<keyword evidence="1" id="KW-0812">Transmembrane</keyword>
<evidence type="ECO:0000313" key="4">
    <source>
        <dbReference type="WBParaSite" id="TTAC_0000748001-mRNA-1"/>
    </source>
</evidence>
<proteinExistence type="predicted"/>
<sequence>MALTIAVLAVVGFVFLAGLGFCVYLHCSRRRRRGGSRFKHGSKRIRGFGGSYHILFNSEGEEPLTNGSNTLF</sequence>
<reference evidence="4" key="1">
    <citation type="submission" date="2017-02" db="UniProtKB">
        <authorList>
            <consortium name="WormBaseParasite"/>
        </authorList>
    </citation>
    <scope>IDENTIFICATION</scope>
</reference>
<evidence type="ECO:0000256" key="1">
    <source>
        <dbReference type="SAM" id="Phobius"/>
    </source>
</evidence>
<feature type="transmembrane region" description="Helical" evidence="1">
    <location>
        <begin position="6"/>
        <end position="27"/>
    </location>
</feature>
<dbReference type="OrthoDB" id="10455174at2759"/>
<keyword evidence="1" id="KW-1133">Transmembrane helix</keyword>
<dbReference type="Proteomes" id="UP000274429">
    <property type="component" value="Unassembled WGS sequence"/>
</dbReference>
<dbReference type="WBParaSite" id="TTAC_0000748001-mRNA-1">
    <property type="protein sequence ID" value="TTAC_0000748001-mRNA-1"/>
    <property type="gene ID" value="TTAC_0000748001"/>
</dbReference>
<gene>
    <name evidence="2" type="ORF">TTAC_LOCUS7465</name>
</gene>
<evidence type="ECO:0000313" key="2">
    <source>
        <dbReference type="EMBL" id="VDM31846.1"/>
    </source>
</evidence>
<keyword evidence="3" id="KW-1185">Reference proteome</keyword>
<reference evidence="2 3" key="2">
    <citation type="submission" date="2018-11" db="EMBL/GenBank/DDBJ databases">
        <authorList>
            <consortium name="Pathogen Informatics"/>
        </authorList>
    </citation>
    <scope>NUCLEOTIDE SEQUENCE [LARGE SCALE GENOMIC DNA]</scope>
</reference>
<accession>A0A0R3X2G6</accession>
<keyword evidence="1" id="KW-0472">Membrane</keyword>
<protein>
    <submittedName>
        <fullName evidence="2 4">Uncharacterized protein</fullName>
    </submittedName>
</protein>
<organism evidence="4">
    <name type="scientific">Hydatigena taeniaeformis</name>
    <name type="common">Feline tapeworm</name>
    <name type="synonym">Taenia taeniaeformis</name>
    <dbReference type="NCBI Taxonomy" id="6205"/>
    <lineage>
        <taxon>Eukaryota</taxon>
        <taxon>Metazoa</taxon>
        <taxon>Spiralia</taxon>
        <taxon>Lophotrochozoa</taxon>
        <taxon>Platyhelminthes</taxon>
        <taxon>Cestoda</taxon>
        <taxon>Eucestoda</taxon>
        <taxon>Cyclophyllidea</taxon>
        <taxon>Taeniidae</taxon>
        <taxon>Hydatigera</taxon>
    </lineage>
</organism>
<evidence type="ECO:0000313" key="3">
    <source>
        <dbReference type="Proteomes" id="UP000274429"/>
    </source>
</evidence>
<dbReference type="EMBL" id="UYWX01020375">
    <property type="protein sequence ID" value="VDM31846.1"/>
    <property type="molecule type" value="Genomic_DNA"/>
</dbReference>
<name>A0A0R3X2G6_HYDTA</name>